<dbReference type="Gene3D" id="1.10.10.60">
    <property type="entry name" value="Homeodomain-like"/>
    <property type="match status" value="2"/>
</dbReference>
<organism evidence="5 6">
    <name type="scientific">Salegentibacter echinorum</name>
    <dbReference type="NCBI Taxonomy" id="1073325"/>
    <lineage>
        <taxon>Bacteria</taxon>
        <taxon>Pseudomonadati</taxon>
        <taxon>Bacteroidota</taxon>
        <taxon>Flavobacteriia</taxon>
        <taxon>Flavobacteriales</taxon>
        <taxon>Flavobacteriaceae</taxon>
        <taxon>Salegentibacter</taxon>
    </lineage>
</organism>
<dbReference type="InterPro" id="IPR018060">
    <property type="entry name" value="HTH_AraC"/>
</dbReference>
<evidence type="ECO:0000256" key="2">
    <source>
        <dbReference type="ARBA" id="ARBA00023125"/>
    </source>
</evidence>
<keyword evidence="1" id="KW-0805">Transcription regulation</keyword>
<dbReference type="GO" id="GO:0003700">
    <property type="term" value="F:DNA-binding transcription factor activity"/>
    <property type="evidence" value="ECO:0007669"/>
    <property type="project" value="InterPro"/>
</dbReference>
<dbReference type="Pfam" id="PF12833">
    <property type="entry name" value="HTH_18"/>
    <property type="match status" value="1"/>
</dbReference>
<evidence type="ECO:0000259" key="4">
    <source>
        <dbReference type="PROSITE" id="PS01124"/>
    </source>
</evidence>
<dbReference type="PROSITE" id="PS01124">
    <property type="entry name" value="HTH_ARAC_FAMILY_2"/>
    <property type="match status" value="1"/>
</dbReference>
<keyword evidence="3" id="KW-0804">Transcription</keyword>
<sequence>MESLHNGLEKLFLDVDAKHQFYHEGQYSLQLADSFVEMTTFVEECFLRKIFFESIAYQILSQQIIEYQDDIKKQDEKSLLRKSEVELIKKAIQIINNGIADLGTINELAKTVGLNVNKLQDGFQHLYGLSVNQYVKKTRLDIAKNLLMSTDYSISEIVYKIGLNSKSYFSKIFKEEYHTTPSKLRKSIKKITQISL</sequence>
<protein>
    <submittedName>
        <fullName evidence="5">AraC-type DNA-binding protein</fullName>
    </submittedName>
</protein>
<gene>
    <name evidence="5" type="ORF">SAMN05444483_11412</name>
</gene>
<dbReference type="GO" id="GO:0043565">
    <property type="term" value="F:sequence-specific DNA binding"/>
    <property type="evidence" value="ECO:0007669"/>
    <property type="project" value="InterPro"/>
</dbReference>
<proteinExistence type="predicted"/>
<name>A0A1M5KBA1_SALEC</name>
<dbReference type="SUPFAM" id="SSF46689">
    <property type="entry name" value="Homeodomain-like"/>
    <property type="match status" value="1"/>
</dbReference>
<dbReference type="SMART" id="SM00342">
    <property type="entry name" value="HTH_ARAC"/>
    <property type="match status" value="1"/>
</dbReference>
<evidence type="ECO:0000313" key="6">
    <source>
        <dbReference type="Proteomes" id="UP000183945"/>
    </source>
</evidence>
<dbReference type="InterPro" id="IPR009057">
    <property type="entry name" value="Homeodomain-like_sf"/>
</dbReference>
<keyword evidence="6" id="KW-1185">Reference proteome</keyword>
<evidence type="ECO:0000313" key="5">
    <source>
        <dbReference type="EMBL" id="SHG50136.1"/>
    </source>
</evidence>
<evidence type="ECO:0000256" key="3">
    <source>
        <dbReference type="ARBA" id="ARBA00023163"/>
    </source>
</evidence>
<evidence type="ECO:0000256" key="1">
    <source>
        <dbReference type="ARBA" id="ARBA00023015"/>
    </source>
</evidence>
<feature type="domain" description="HTH araC/xylS-type" evidence="4">
    <location>
        <begin position="89"/>
        <end position="187"/>
    </location>
</feature>
<dbReference type="PRINTS" id="PR00032">
    <property type="entry name" value="HTHARAC"/>
</dbReference>
<dbReference type="InterPro" id="IPR053142">
    <property type="entry name" value="PchR_regulatory_protein"/>
</dbReference>
<dbReference type="EMBL" id="FQVT01000014">
    <property type="protein sequence ID" value="SHG50136.1"/>
    <property type="molecule type" value="Genomic_DNA"/>
</dbReference>
<dbReference type="PANTHER" id="PTHR47893:SF1">
    <property type="entry name" value="REGULATORY PROTEIN PCHR"/>
    <property type="match status" value="1"/>
</dbReference>
<dbReference type="AlphaFoldDB" id="A0A1M5KBA1"/>
<accession>A0A1M5KBA1</accession>
<dbReference type="Proteomes" id="UP000183945">
    <property type="component" value="Unassembled WGS sequence"/>
</dbReference>
<dbReference type="RefSeq" id="WP_139277116.1">
    <property type="nucleotide sequence ID" value="NZ_FQVT01000014.1"/>
</dbReference>
<dbReference type="STRING" id="1073325.SAMN05444483_11412"/>
<dbReference type="PANTHER" id="PTHR47893">
    <property type="entry name" value="REGULATORY PROTEIN PCHR"/>
    <property type="match status" value="1"/>
</dbReference>
<dbReference type="InterPro" id="IPR020449">
    <property type="entry name" value="Tscrpt_reg_AraC-type_HTH"/>
</dbReference>
<dbReference type="OrthoDB" id="2666928at2"/>
<reference evidence="6" key="1">
    <citation type="submission" date="2016-11" db="EMBL/GenBank/DDBJ databases">
        <authorList>
            <person name="Varghese N."/>
            <person name="Submissions S."/>
        </authorList>
    </citation>
    <scope>NUCLEOTIDE SEQUENCE [LARGE SCALE GENOMIC DNA]</scope>
    <source>
        <strain evidence="6">DSM 24579</strain>
    </source>
</reference>
<keyword evidence="2 5" id="KW-0238">DNA-binding</keyword>